<dbReference type="Pfam" id="PF26317">
    <property type="entry name" value="CntK_N"/>
    <property type="match status" value="1"/>
</dbReference>
<evidence type="ECO:0000313" key="2">
    <source>
        <dbReference type="EMBL" id="UUX60019.1"/>
    </source>
</evidence>
<accession>A0AA94XU34</accession>
<evidence type="ECO:0008006" key="4">
    <source>
        <dbReference type="Google" id="ProtNLM"/>
    </source>
</evidence>
<dbReference type="InterPro" id="IPR058944">
    <property type="entry name" value="CntK-like"/>
</dbReference>
<evidence type="ECO:0000256" key="1">
    <source>
        <dbReference type="SAM" id="MobiDB-lite"/>
    </source>
</evidence>
<proteinExistence type="predicted"/>
<dbReference type="SUPFAM" id="SSF54506">
    <property type="entry name" value="Diaminopimelate epimerase-like"/>
    <property type="match status" value="1"/>
</dbReference>
<dbReference type="RefSeq" id="WP_257746100.1">
    <property type="nucleotide sequence ID" value="NZ_CP102487.1"/>
</dbReference>
<feature type="region of interest" description="Disordered" evidence="1">
    <location>
        <begin position="1"/>
        <end position="29"/>
    </location>
</feature>
<gene>
    <name evidence="2" type="ORF">NUH22_05220</name>
</gene>
<dbReference type="AlphaFoldDB" id="A0AA94XU34"/>
<organism evidence="2 3">
    <name type="scientific">Glutamicibacter halophytocola</name>
    <dbReference type="NCBI Taxonomy" id="1933880"/>
    <lineage>
        <taxon>Bacteria</taxon>
        <taxon>Bacillati</taxon>
        <taxon>Actinomycetota</taxon>
        <taxon>Actinomycetes</taxon>
        <taxon>Micrococcales</taxon>
        <taxon>Micrococcaceae</taxon>
        <taxon>Glutamicibacter</taxon>
    </lineage>
</organism>
<evidence type="ECO:0000313" key="3">
    <source>
        <dbReference type="Proteomes" id="UP001060018"/>
    </source>
</evidence>
<name>A0AA94XU34_9MICC</name>
<feature type="compositionally biased region" description="Basic residues" evidence="1">
    <location>
        <begin position="14"/>
        <end position="25"/>
    </location>
</feature>
<dbReference type="Proteomes" id="UP001060018">
    <property type="component" value="Chromosome"/>
</dbReference>
<dbReference type="EMBL" id="CP102487">
    <property type="protein sequence ID" value="UUX60019.1"/>
    <property type="molecule type" value="Genomic_DNA"/>
</dbReference>
<protein>
    <recommendedName>
        <fullName evidence="4">Diaminopimelate epimerase</fullName>
    </recommendedName>
</protein>
<reference evidence="2" key="1">
    <citation type="journal article" date="2022" name="Pest Manag. Sci.">
        <title>Glutamicibacter halophytocola-mediated host fitness of potato tuber moth on Solanaceae crops.</title>
        <authorList>
            <person name="Wang W."/>
            <person name="Xiao G."/>
            <person name="Du G."/>
            <person name="Chang L."/>
            <person name="Yang Y."/>
            <person name="Ye J."/>
            <person name="Chen B."/>
        </authorList>
    </citation>
    <scope>NUCLEOTIDE SEQUENCE</scope>
    <source>
        <strain evidence="2">S2</strain>
    </source>
</reference>
<sequence length="304" mass="32602">MTRADLRPRTAGIARHRSAHARPRRPSQELVHGARPIEFVKLSPASNTTLLVTSRHAKSLYPSIARQLMRTEHVHAEQVGFVLPPRAPSAQTRLHMAGDELCANACMSLAALHAATSTGRGKLSLRIETSGAEQPLHSTAQRLEAGYRCQLQLPLPQQIEPYPLSGAAGCALVRYPDAVHLIIECQASDRAERHRARRLALEMASTQGTSVIGIMLYDPSRGELAPLVNVPALGSLVWESSCGSGTAVLGAYLAAQAGSDIAAEIKQPGGTMHVKARCSKAAITDLWISTDIQIVAQGTAYIHD</sequence>